<evidence type="ECO:0000256" key="1">
    <source>
        <dbReference type="SAM" id="MobiDB-lite"/>
    </source>
</evidence>
<name>A0ABD2JV11_9BILA</name>
<organism evidence="2 3">
    <name type="scientific">Heterodera trifolii</name>
    <dbReference type="NCBI Taxonomy" id="157864"/>
    <lineage>
        <taxon>Eukaryota</taxon>
        <taxon>Metazoa</taxon>
        <taxon>Ecdysozoa</taxon>
        <taxon>Nematoda</taxon>
        <taxon>Chromadorea</taxon>
        <taxon>Rhabditida</taxon>
        <taxon>Tylenchina</taxon>
        <taxon>Tylenchomorpha</taxon>
        <taxon>Tylenchoidea</taxon>
        <taxon>Heteroderidae</taxon>
        <taxon>Heteroderinae</taxon>
        <taxon>Heterodera</taxon>
    </lineage>
</organism>
<protein>
    <submittedName>
        <fullName evidence="2">Uncharacterized protein</fullName>
    </submittedName>
</protein>
<reference evidence="2 3" key="1">
    <citation type="submission" date="2024-10" db="EMBL/GenBank/DDBJ databases">
        <authorList>
            <person name="Kim D."/>
        </authorList>
    </citation>
    <scope>NUCLEOTIDE SEQUENCE [LARGE SCALE GENOMIC DNA]</scope>
    <source>
        <strain evidence="2">BH-2024</strain>
    </source>
</reference>
<feature type="compositionally biased region" description="Basic and acidic residues" evidence="1">
    <location>
        <begin position="103"/>
        <end position="114"/>
    </location>
</feature>
<dbReference type="EMBL" id="JBICBT010000897">
    <property type="protein sequence ID" value="KAL3094424.1"/>
    <property type="molecule type" value="Genomic_DNA"/>
</dbReference>
<dbReference type="Proteomes" id="UP001620626">
    <property type="component" value="Unassembled WGS sequence"/>
</dbReference>
<feature type="region of interest" description="Disordered" evidence="1">
    <location>
        <begin position="103"/>
        <end position="124"/>
    </location>
</feature>
<proteinExistence type="predicted"/>
<keyword evidence="3" id="KW-1185">Reference proteome</keyword>
<comment type="caution">
    <text evidence="2">The sequence shown here is derived from an EMBL/GenBank/DDBJ whole genome shotgun (WGS) entry which is preliminary data.</text>
</comment>
<accession>A0ABD2JV11</accession>
<sequence>MPITQTSKAAAADAFPLRLIIGCQHVKKYLKSSHLSSLRTRTVKWGEGAAPAPLFSLASTVEGSKTKSAEEGAEAEESIDGATDCCALCCGDVEAAAWQKIREKRADGQTEGHHKAFLSRTTNS</sequence>
<gene>
    <name evidence="2" type="ORF">niasHT_025900</name>
</gene>
<dbReference type="AlphaFoldDB" id="A0ABD2JV11"/>
<evidence type="ECO:0000313" key="2">
    <source>
        <dbReference type="EMBL" id="KAL3094424.1"/>
    </source>
</evidence>
<evidence type="ECO:0000313" key="3">
    <source>
        <dbReference type="Proteomes" id="UP001620626"/>
    </source>
</evidence>